<evidence type="ECO:0000313" key="9">
    <source>
        <dbReference type="Proteomes" id="UP000241769"/>
    </source>
</evidence>
<evidence type="ECO:0000256" key="3">
    <source>
        <dbReference type="ARBA" id="ARBA00022679"/>
    </source>
</evidence>
<dbReference type="OrthoDB" id="6334211at2759"/>
<dbReference type="NCBIfam" id="TIGR03263">
    <property type="entry name" value="guanyl_kin"/>
    <property type="match status" value="1"/>
</dbReference>
<evidence type="ECO:0000313" key="8">
    <source>
        <dbReference type="EMBL" id="PRP74264.1"/>
    </source>
</evidence>
<name>A0A2P6MRD3_9EUKA</name>
<keyword evidence="4" id="KW-0547">Nucleotide-binding</keyword>
<dbReference type="PROSITE" id="PS00856">
    <property type="entry name" value="GUANYLATE_KINASE_1"/>
    <property type="match status" value="1"/>
</dbReference>
<organism evidence="8 9">
    <name type="scientific">Planoprotostelium fungivorum</name>
    <dbReference type="NCBI Taxonomy" id="1890364"/>
    <lineage>
        <taxon>Eukaryota</taxon>
        <taxon>Amoebozoa</taxon>
        <taxon>Evosea</taxon>
        <taxon>Variosea</taxon>
        <taxon>Cavosteliida</taxon>
        <taxon>Cavosteliaceae</taxon>
        <taxon>Planoprotostelium</taxon>
    </lineage>
</organism>
<dbReference type="InterPro" id="IPR027417">
    <property type="entry name" value="P-loop_NTPase"/>
</dbReference>
<dbReference type="SUPFAM" id="SSF47391">
    <property type="entry name" value="Dimerization-anchoring domain of cAMP-dependent PK regulatory subunit"/>
    <property type="match status" value="1"/>
</dbReference>
<reference evidence="8 9" key="1">
    <citation type="journal article" date="2018" name="Genome Biol. Evol.">
        <title>Multiple Roots of Fruiting Body Formation in Amoebozoa.</title>
        <authorList>
            <person name="Hillmann F."/>
            <person name="Forbes G."/>
            <person name="Novohradska S."/>
            <person name="Ferling I."/>
            <person name="Riege K."/>
            <person name="Groth M."/>
            <person name="Westermann M."/>
            <person name="Marz M."/>
            <person name="Spaller T."/>
            <person name="Winckler T."/>
            <person name="Schaap P."/>
            <person name="Glockner G."/>
        </authorList>
    </citation>
    <scope>NUCLEOTIDE SEQUENCE [LARGE SCALE GENOMIC DNA]</scope>
    <source>
        <strain evidence="8 9">Jena</strain>
    </source>
</reference>
<dbReference type="InterPro" id="IPR008144">
    <property type="entry name" value="Guanylate_kin-like_dom"/>
</dbReference>
<comment type="similarity">
    <text evidence="1">Belongs to the guanylate kinase family.</text>
</comment>
<evidence type="ECO:0000259" key="7">
    <source>
        <dbReference type="PROSITE" id="PS50052"/>
    </source>
</evidence>
<evidence type="ECO:0000256" key="5">
    <source>
        <dbReference type="ARBA" id="ARBA00022777"/>
    </source>
</evidence>
<dbReference type="SMART" id="SM00072">
    <property type="entry name" value="GuKc"/>
    <property type="match status" value="1"/>
</dbReference>
<dbReference type="EC" id="2.7.4.8" evidence="2"/>
<gene>
    <name evidence="8" type="ORF">PROFUN_12011</name>
</gene>
<dbReference type="PROSITE" id="PS50052">
    <property type="entry name" value="GUANYLATE_KINASE_2"/>
    <property type="match status" value="1"/>
</dbReference>
<dbReference type="CDD" id="cd00071">
    <property type="entry name" value="GMPK"/>
    <property type="match status" value="1"/>
</dbReference>
<dbReference type="InterPro" id="IPR017665">
    <property type="entry name" value="Guanylate_kinase"/>
</dbReference>
<proteinExistence type="inferred from homology"/>
<dbReference type="Proteomes" id="UP000241769">
    <property type="component" value="Unassembled WGS sequence"/>
</dbReference>
<dbReference type="InterPro" id="IPR020590">
    <property type="entry name" value="Guanylate_kinase_CS"/>
</dbReference>
<keyword evidence="3" id="KW-0808">Transferase</keyword>
<protein>
    <recommendedName>
        <fullName evidence="2">guanylate kinase</fullName>
        <ecNumber evidence="2">2.7.4.8</ecNumber>
    </recommendedName>
</protein>
<dbReference type="Gene3D" id="3.40.50.300">
    <property type="entry name" value="P-loop containing nucleotide triphosphate hydrolases"/>
    <property type="match status" value="1"/>
</dbReference>
<evidence type="ECO:0000256" key="4">
    <source>
        <dbReference type="ARBA" id="ARBA00022741"/>
    </source>
</evidence>
<dbReference type="Pfam" id="PF00625">
    <property type="entry name" value="Guanylate_kin"/>
    <property type="match status" value="1"/>
</dbReference>
<evidence type="ECO:0000256" key="6">
    <source>
        <dbReference type="ARBA" id="ARBA00022840"/>
    </source>
</evidence>
<dbReference type="InterPro" id="IPR008145">
    <property type="entry name" value="GK/Ca_channel_bsu"/>
</dbReference>
<dbReference type="AlphaFoldDB" id="A0A2P6MRD3"/>
<sequence>MADADMASVQEILEDFLSNLLTNKPTDVFSFTRDYFTAFHQPPSNQSLNSHRPVVITGPSGVGKGTLINRLRSEYPDKFAFSVSHTSRSPRPGEREGVDYHFTTKEEIQRQINEGAFVEHAIVHGNYYGTSRHAVERVRDSGKICLLDIDIQGAKQVKQTDLNARFLFITPPSFGVLESRLRGRGTEREEDVIKRLEGAKRELDFLDSSHSFFDAVIVNNKLEESYSQFKDFFG</sequence>
<dbReference type="PANTHER" id="PTHR23117:SF13">
    <property type="entry name" value="GUANYLATE KINASE"/>
    <property type="match status" value="1"/>
</dbReference>
<keyword evidence="9" id="KW-1185">Reference proteome</keyword>
<dbReference type="FunCoup" id="A0A2P6MRD3">
    <property type="interactions" value="219"/>
</dbReference>
<dbReference type="EMBL" id="MDYQ01000479">
    <property type="protein sequence ID" value="PRP74264.1"/>
    <property type="molecule type" value="Genomic_DNA"/>
</dbReference>
<dbReference type="SUPFAM" id="SSF52540">
    <property type="entry name" value="P-loop containing nucleoside triphosphate hydrolases"/>
    <property type="match status" value="1"/>
</dbReference>
<dbReference type="InParanoid" id="A0A2P6MRD3"/>
<dbReference type="PANTHER" id="PTHR23117">
    <property type="entry name" value="GUANYLATE KINASE-RELATED"/>
    <property type="match status" value="1"/>
</dbReference>
<dbReference type="STRING" id="1890364.A0A2P6MRD3"/>
<keyword evidence="6" id="KW-0067">ATP-binding</keyword>
<dbReference type="GO" id="GO:0005829">
    <property type="term" value="C:cytosol"/>
    <property type="evidence" value="ECO:0007669"/>
    <property type="project" value="TreeGrafter"/>
</dbReference>
<comment type="caution">
    <text evidence="8">The sequence shown here is derived from an EMBL/GenBank/DDBJ whole genome shotgun (WGS) entry which is preliminary data.</text>
</comment>
<keyword evidence="5" id="KW-0418">Kinase</keyword>
<dbReference type="GO" id="GO:0005524">
    <property type="term" value="F:ATP binding"/>
    <property type="evidence" value="ECO:0007669"/>
    <property type="project" value="UniProtKB-KW"/>
</dbReference>
<evidence type="ECO:0000256" key="2">
    <source>
        <dbReference type="ARBA" id="ARBA00012961"/>
    </source>
</evidence>
<feature type="domain" description="Guanylate kinase-like" evidence="7">
    <location>
        <begin position="51"/>
        <end position="234"/>
    </location>
</feature>
<dbReference type="FunFam" id="3.40.50.300:FF:000776">
    <property type="entry name" value="Guanylate kinase 2"/>
    <property type="match status" value="1"/>
</dbReference>
<dbReference type="GO" id="GO:0004385">
    <property type="term" value="F:GMP kinase activity"/>
    <property type="evidence" value="ECO:0007669"/>
    <property type="project" value="UniProtKB-EC"/>
</dbReference>
<accession>A0A2P6MRD3</accession>
<evidence type="ECO:0000256" key="1">
    <source>
        <dbReference type="ARBA" id="ARBA00005790"/>
    </source>
</evidence>